<sequence length="122" mass="14213">MLVIGQGLAILIEFFSIGCRGEPQSVSRTSIQHLAVLRRPRSVTLVHDQHQWLTRLGQCRQFQRRSINDSDNRSVFLKRRSTTTTEQTYFFRPQGRVSDEHFPPLTRERLGRHNHCEAKTAL</sequence>
<keyword evidence="2" id="KW-1185">Reference proteome</keyword>
<evidence type="ECO:0000313" key="2">
    <source>
        <dbReference type="Proteomes" id="UP000193465"/>
    </source>
</evidence>
<reference evidence="1 2" key="1">
    <citation type="submission" date="2016-01" db="EMBL/GenBank/DDBJ databases">
        <title>The new phylogeny of the genus Mycobacterium.</title>
        <authorList>
            <person name="Tarcisio F."/>
            <person name="Conor M."/>
            <person name="Antonella G."/>
            <person name="Elisabetta G."/>
            <person name="Giulia F.S."/>
            <person name="Sara T."/>
            <person name="Anna F."/>
            <person name="Clotilde B."/>
            <person name="Roberto B."/>
            <person name="Veronica D.S."/>
            <person name="Fabio R."/>
            <person name="Monica P."/>
            <person name="Olivier J."/>
            <person name="Enrico T."/>
            <person name="Nicola S."/>
        </authorList>
    </citation>
    <scope>NUCLEOTIDE SEQUENCE [LARGE SCALE GENOMIC DNA]</scope>
    <source>
        <strain evidence="1 2">ATCC 27353</strain>
    </source>
</reference>
<gene>
    <name evidence="1" type="ORF">AWC02_00030</name>
</gene>
<dbReference type="EMBL" id="LQOT01000001">
    <property type="protein sequence ID" value="ORV54690.1"/>
    <property type="molecule type" value="Genomic_DNA"/>
</dbReference>
<organism evidence="1 2">
    <name type="scientific">Mycolicibacter engbaekii</name>
    <dbReference type="NCBI Taxonomy" id="188915"/>
    <lineage>
        <taxon>Bacteria</taxon>
        <taxon>Bacillati</taxon>
        <taxon>Actinomycetota</taxon>
        <taxon>Actinomycetes</taxon>
        <taxon>Mycobacteriales</taxon>
        <taxon>Mycobacteriaceae</taxon>
        <taxon>Mycolicibacter</taxon>
    </lineage>
</organism>
<protein>
    <submittedName>
        <fullName evidence="1">Uncharacterized protein</fullName>
    </submittedName>
</protein>
<proteinExistence type="predicted"/>
<comment type="caution">
    <text evidence="1">The sequence shown here is derived from an EMBL/GenBank/DDBJ whole genome shotgun (WGS) entry which is preliminary data.</text>
</comment>
<dbReference type="Proteomes" id="UP000193465">
    <property type="component" value="Unassembled WGS sequence"/>
</dbReference>
<dbReference type="AlphaFoldDB" id="A0A1X1UD12"/>
<accession>A0A1X1UD12</accession>
<evidence type="ECO:0000313" key="1">
    <source>
        <dbReference type="EMBL" id="ORV54690.1"/>
    </source>
</evidence>
<name>A0A1X1UD12_9MYCO</name>